<evidence type="ECO:0000259" key="3">
    <source>
        <dbReference type="Pfam" id="PF17921"/>
    </source>
</evidence>
<dbReference type="FunFam" id="1.10.340.70:FF:000003">
    <property type="entry name" value="Protein CBG25708"/>
    <property type="match status" value="1"/>
</dbReference>
<evidence type="ECO:0000313" key="4">
    <source>
        <dbReference type="EMBL" id="KAK1904365.1"/>
    </source>
</evidence>
<keyword evidence="5" id="KW-1185">Reference proteome</keyword>
<sequence length="254" mass="28620">MCSEEEDEWIESVQLNGEETVFKLDTGASVTAISSSNYSSKKHGPLQPPHKVLYGPGNQRLKVKGRFEELGPYWPERETLTLAGDLLLRGQRILIPQSMREEILNDLHSGHQGIVKCRARARQSVWWPGLSVVIAKLVESCNTCSQHRADQREPLLTTPVQEKPWQRVGTDLFFWEKKTYLLIVDYFSRYIEVAQLNIATANTVIAALKESASSNPASPMAKTWENSGRQRNGQKRTKNATTTCVTEPVFCCSL</sequence>
<dbReference type="PANTHER" id="PTHR37984:SF9">
    <property type="entry name" value="INTEGRASE CATALYTIC DOMAIN-CONTAINING PROTEIN"/>
    <property type="match status" value="1"/>
</dbReference>
<dbReference type="InterPro" id="IPR012337">
    <property type="entry name" value="RNaseH-like_sf"/>
</dbReference>
<dbReference type="PANTHER" id="PTHR37984">
    <property type="entry name" value="PROTEIN CBG26694"/>
    <property type="match status" value="1"/>
</dbReference>
<dbReference type="Pfam" id="PF17921">
    <property type="entry name" value="Integrase_H2C2"/>
    <property type="match status" value="1"/>
</dbReference>
<dbReference type="InterPro" id="IPR041588">
    <property type="entry name" value="Integrase_H2C2"/>
</dbReference>
<dbReference type="Gene3D" id="1.10.340.70">
    <property type="match status" value="1"/>
</dbReference>
<comment type="caution">
    <text evidence="4">The sequence shown here is derived from an EMBL/GenBank/DDBJ whole genome shotgun (WGS) entry which is preliminary data.</text>
</comment>
<reference evidence="4" key="1">
    <citation type="submission" date="2023-04" db="EMBL/GenBank/DDBJ databases">
        <title>Chromosome-level genome of Chaenocephalus aceratus.</title>
        <authorList>
            <person name="Park H."/>
        </authorList>
    </citation>
    <scope>NUCLEOTIDE SEQUENCE</scope>
    <source>
        <strain evidence="4">DE</strain>
        <tissue evidence="4">Muscle</tissue>
    </source>
</reference>
<dbReference type="EMBL" id="JASDAP010000004">
    <property type="protein sequence ID" value="KAK1904365.1"/>
    <property type="molecule type" value="Genomic_DNA"/>
</dbReference>
<feature type="non-terminal residue" evidence="4">
    <location>
        <position position="254"/>
    </location>
</feature>
<accession>A0AAD9CM65</accession>
<dbReference type="Gene3D" id="3.30.420.10">
    <property type="entry name" value="Ribonuclease H-like superfamily/Ribonuclease H"/>
    <property type="match status" value="1"/>
</dbReference>
<proteinExistence type="predicted"/>
<gene>
    <name evidence="4" type="ORF">KUDE01_011547</name>
</gene>
<dbReference type="InterPro" id="IPR021109">
    <property type="entry name" value="Peptidase_aspartic_dom_sf"/>
</dbReference>
<dbReference type="SUPFAM" id="SSF50630">
    <property type="entry name" value="Acid proteases"/>
    <property type="match status" value="1"/>
</dbReference>
<evidence type="ECO:0000313" key="5">
    <source>
        <dbReference type="Proteomes" id="UP001228049"/>
    </source>
</evidence>
<dbReference type="SUPFAM" id="SSF53098">
    <property type="entry name" value="Ribonuclease H-like"/>
    <property type="match status" value="1"/>
</dbReference>
<dbReference type="GO" id="GO:0003676">
    <property type="term" value="F:nucleic acid binding"/>
    <property type="evidence" value="ECO:0007669"/>
    <property type="project" value="InterPro"/>
</dbReference>
<evidence type="ECO:0000256" key="2">
    <source>
        <dbReference type="SAM" id="MobiDB-lite"/>
    </source>
</evidence>
<dbReference type="Gene3D" id="2.40.70.10">
    <property type="entry name" value="Acid Proteases"/>
    <property type="match status" value="1"/>
</dbReference>
<dbReference type="InterPro" id="IPR050951">
    <property type="entry name" value="Retrovirus_Pol_polyprotein"/>
</dbReference>
<dbReference type="AlphaFoldDB" id="A0AAD9CM65"/>
<feature type="region of interest" description="Disordered" evidence="2">
    <location>
        <begin position="214"/>
        <end position="239"/>
    </location>
</feature>
<feature type="domain" description="Integrase zinc-binding" evidence="3">
    <location>
        <begin position="95"/>
        <end position="149"/>
    </location>
</feature>
<dbReference type="Proteomes" id="UP001228049">
    <property type="component" value="Unassembled WGS sequence"/>
</dbReference>
<name>A0AAD9CM65_DISEL</name>
<organism evidence="4 5">
    <name type="scientific">Dissostichus eleginoides</name>
    <name type="common">Patagonian toothfish</name>
    <name type="synonym">Dissostichus amissus</name>
    <dbReference type="NCBI Taxonomy" id="100907"/>
    <lineage>
        <taxon>Eukaryota</taxon>
        <taxon>Metazoa</taxon>
        <taxon>Chordata</taxon>
        <taxon>Craniata</taxon>
        <taxon>Vertebrata</taxon>
        <taxon>Euteleostomi</taxon>
        <taxon>Actinopterygii</taxon>
        <taxon>Neopterygii</taxon>
        <taxon>Teleostei</taxon>
        <taxon>Neoteleostei</taxon>
        <taxon>Acanthomorphata</taxon>
        <taxon>Eupercaria</taxon>
        <taxon>Perciformes</taxon>
        <taxon>Notothenioidei</taxon>
        <taxon>Nototheniidae</taxon>
        <taxon>Dissostichus</taxon>
    </lineage>
</organism>
<evidence type="ECO:0000256" key="1">
    <source>
        <dbReference type="ARBA" id="ARBA00039658"/>
    </source>
</evidence>
<protein>
    <recommendedName>
        <fullName evidence="1">Gypsy retrotransposon integrase-like protein 1</fullName>
    </recommendedName>
</protein>
<dbReference type="InterPro" id="IPR036397">
    <property type="entry name" value="RNaseH_sf"/>
</dbReference>